<evidence type="ECO:0000256" key="1">
    <source>
        <dbReference type="SAM" id="MobiDB-lite"/>
    </source>
</evidence>
<feature type="compositionally biased region" description="Basic residues" evidence="1">
    <location>
        <begin position="81"/>
        <end position="92"/>
    </location>
</feature>
<keyword evidence="3" id="KW-1185">Reference proteome</keyword>
<name>A0ABY2J4F3_9MICO</name>
<organism evidence="2 3">
    <name type="scientific">Cryobacterium breve</name>
    <dbReference type="NCBI Taxonomy" id="1259258"/>
    <lineage>
        <taxon>Bacteria</taxon>
        <taxon>Bacillati</taxon>
        <taxon>Actinomycetota</taxon>
        <taxon>Actinomycetes</taxon>
        <taxon>Micrococcales</taxon>
        <taxon>Microbacteriaceae</taxon>
        <taxon>Cryobacterium</taxon>
    </lineage>
</organism>
<accession>A0ABY2J4F3</accession>
<gene>
    <name evidence="2" type="ORF">E3O65_05435</name>
</gene>
<protein>
    <submittedName>
        <fullName evidence="2">Uncharacterized protein</fullName>
    </submittedName>
</protein>
<feature type="region of interest" description="Disordered" evidence="1">
    <location>
        <begin position="70"/>
        <end position="92"/>
    </location>
</feature>
<comment type="caution">
    <text evidence="2">The sequence shown here is derived from an EMBL/GenBank/DDBJ whole genome shotgun (WGS) entry which is preliminary data.</text>
</comment>
<reference evidence="2 3" key="1">
    <citation type="submission" date="2019-03" db="EMBL/GenBank/DDBJ databases">
        <title>Genomics of glacier-inhabiting Cryobacterium strains.</title>
        <authorList>
            <person name="Liu Q."/>
            <person name="Xin Y.-H."/>
        </authorList>
    </citation>
    <scope>NUCLEOTIDE SEQUENCE [LARGE SCALE GENOMIC DNA]</scope>
    <source>
        <strain evidence="2 3">TMT4-23</strain>
    </source>
</reference>
<sequence>MARIKHPNPQQGTFTDRIGGVVFRDGYAEVDLTEDPNLRDAYLMHGYEVEEVFNVEVDGTPGALPLAVEGDNIEQESAGVRRNHPAGRGRKS</sequence>
<proteinExistence type="predicted"/>
<evidence type="ECO:0000313" key="3">
    <source>
        <dbReference type="Proteomes" id="UP000298355"/>
    </source>
</evidence>
<dbReference type="EMBL" id="SOGJ01000012">
    <property type="protein sequence ID" value="TFC99816.1"/>
    <property type="molecule type" value="Genomic_DNA"/>
</dbReference>
<dbReference type="RefSeq" id="WP_134362721.1">
    <property type="nucleotide sequence ID" value="NZ_SOGJ01000012.1"/>
</dbReference>
<dbReference type="Proteomes" id="UP000298355">
    <property type="component" value="Unassembled WGS sequence"/>
</dbReference>
<evidence type="ECO:0000313" key="2">
    <source>
        <dbReference type="EMBL" id="TFC99816.1"/>
    </source>
</evidence>